<name>A0ABT4VMP1_9HYPH</name>
<keyword evidence="2" id="KW-1185">Reference proteome</keyword>
<dbReference type="EMBL" id="JAPJZH010000006">
    <property type="protein sequence ID" value="MDA4845935.1"/>
    <property type="molecule type" value="Genomic_DNA"/>
</dbReference>
<proteinExistence type="predicted"/>
<gene>
    <name evidence="1" type="ORF">OOZ53_11285</name>
</gene>
<evidence type="ECO:0000313" key="2">
    <source>
        <dbReference type="Proteomes" id="UP001148313"/>
    </source>
</evidence>
<accession>A0ABT4VMP1</accession>
<sequence length="62" mass="7274">MAEINGELIERVARAIADTECQWPDYVDEAAKAIKTVFEYQDENYEAPQREEDYRYALTGKR</sequence>
<dbReference type="Proteomes" id="UP001148313">
    <property type="component" value="Unassembled WGS sequence"/>
</dbReference>
<protein>
    <submittedName>
        <fullName evidence="1">Uncharacterized protein</fullName>
    </submittedName>
</protein>
<comment type="caution">
    <text evidence="1">The sequence shown here is derived from an EMBL/GenBank/DDBJ whole genome shotgun (WGS) entry which is preliminary data.</text>
</comment>
<reference evidence="1" key="1">
    <citation type="submission" date="2022-11" db="EMBL/GenBank/DDBJ databases">
        <title>Hoeflea poritis sp. nov., isolated from scleractinian coral Porites lutea.</title>
        <authorList>
            <person name="Zhang G."/>
            <person name="Wei Q."/>
            <person name="Cai L."/>
        </authorList>
    </citation>
    <scope>NUCLEOTIDE SEQUENCE</scope>
    <source>
        <strain evidence="1">E7-10</strain>
    </source>
</reference>
<dbReference type="RefSeq" id="WP_271089643.1">
    <property type="nucleotide sequence ID" value="NZ_JAPJZH010000006.1"/>
</dbReference>
<evidence type="ECO:0000313" key="1">
    <source>
        <dbReference type="EMBL" id="MDA4845935.1"/>
    </source>
</evidence>
<organism evidence="1 2">
    <name type="scientific">Hoeflea poritis</name>
    <dbReference type="NCBI Taxonomy" id="2993659"/>
    <lineage>
        <taxon>Bacteria</taxon>
        <taxon>Pseudomonadati</taxon>
        <taxon>Pseudomonadota</taxon>
        <taxon>Alphaproteobacteria</taxon>
        <taxon>Hyphomicrobiales</taxon>
        <taxon>Rhizobiaceae</taxon>
        <taxon>Hoeflea</taxon>
    </lineage>
</organism>